<dbReference type="Gene3D" id="3.40.50.410">
    <property type="entry name" value="von Willebrand factor, type A domain"/>
    <property type="match status" value="1"/>
</dbReference>
<evidence type="ECO:0000259" key="3">
    <source>
        <dbReference type="PROSITE" id="PS50948"/>
    </source>
</evidence>
<evidence type="ECO:0000259" key="2">
    <source>
        <dbReference type="PROSITE" id="PS50234"/>
    </source>
</evidence>
<feature type="domain" description="Apple" evidence="3">
    <location>
        <begin position="179"/>
        <end position="259"/>
    </location>
</feature>
<evidence type="ECO:0000313" key="5">
    <source>
        <dbReference type="Proteomes" id="UP000659654"/>
    </source>
</evidence>
<dbReference type="PROSITE" id="PS50041">
    <property type="entry name" value="C_TYPE_LECTIN_2"/>
    <property type="match status" value="1"/>
</dbReference>
<keyword evidence="5" id="KW-1185">Reference proteome</keyword>
<dbReference type="SMR" id="A0A7I8XGQ7"/>
<dbReference type="SUPFAM" id="SSF56436">
    <property type="entry name" value="C-type lectin-like"/>
    <property type="match status" value="2"/>
</dbReference>
<dbReference type="PANTHER" id="PTHR22802:SF458">
    <property type="entry name" value="C-TYPE LECTIN DOMAIN-CONTAINING PROTEIN"/>
    <property type="match status" value="1"/>
</dbReference>
<dbReference type="SUPFAM" id="SSF57414">
    <property type="entry name" value="Hairpin loop containing domain-like"/>
    <property type="match status" value="1"/>
</dbReference>
<dbReference type="Gene3D" id="3.10.100.10">
    <property type="entry name" value="Mannose-Binding Protein A, subunit A"/>
    <property type="match status" value="2"/>
</dbReference>
<dbReference type="InterPro" id="IPR051004">
    <property type="entry name" value="DC-SIGN_domain-containing"/>
</dbReference>
<dbReference type="CDD" id="cd00037">
    <property type="entry name" value="CLECT"/>
    <property type="match status" value="1"/>
</dbReference>
<gene>
    <name evidence="4" type="ORF">BXYJ_LOCUS12093</name>
</gene>
<dbReference type="PANTHER" id="PTHR22802">
    <property type="entry name" value="C-TYPE LECTIN SUPERFAMILY MEMBER"/>
    <property type="match status" value="1"/>
</dbReference>
<dbReference type="Proteomes" id="UP000659654">
    <property type="component" value="Unassembled WGS sequence"/>
</dbReference>
<evidence type="ECO:0000259" key="1">
    <source>
        <dbReference type="PROSITE" id="PS50041"/>
    </source>
</evidence>
<protein>
    <submittedName>
        <fullName evidence="4">(pine wood nematode) hypothetical protein</fullName>
    </submittedName>
</protein>
<dbReference type="EMBL" id="CAJFCV020000005">
    <property type="protein sequence ID" value="CAG9123734.1"/>
    <property type="molecule type" value="Genomic_DNA"/>
</dbReference>
<feature type="domain" description="Apple" evidence="3">
    <location>
        <begin position="79"/>
        <end position="156"/>
    </location>
</feature>
<dbReference type="Pfam" id="PF00024">
    <property type="entry name" value="PAN_1"/>
    <property type="match status" value="1"/>
</dbReference>
<feature type="domain" description="VWFA" evidence="2">
    <location>
        <begin position="270"/>
        <end position="441"/>
    </location>
</feature>
<feature type="domain" description="C-type lectin" evidence="1">
    <location>
        <begin position="450"/>
        <end position="529"/>
    </location>
</feature>
<sequence>MNALLCPFGWHYYQDKCYFLTISNSMTYDNAEHECNTRYGGNLATIQSEGEDQFVHFLKESSHKHPAFLNKDEIRINLCFQSIENTLKISTETIILNNIPSSSLCKQECVRLRFDLGFECNSVVWISNENECLLNIGNITKNVIVSEELQYYEDSCFDKPSEEPSDIPLAMPVSQVRNCFAKTRFATLQGVVGKVYDRISLNDCLGECWNCEDCFEENKCQTAIYYEEDAMCIITNVSAKITRERVVKEDMSSLYEKRVKCLENNCEDLEVHLVFGIDPAVYNETITKQIMIEIFSSVSRITEFVRVTAVLLSSSPSNLFDDLQYENENDFKFKLETLKVSADSSDFEAGLIEFLNGVDEHWTTTDDVDVTWVLVLTDTAFQSRLGLFLDLKEGFRRFPLFSIGVGENLDFEKLEMIASSVDNIVHIQDPVTIGKALAPRICHQKPLRRFVTSRKLKKTKTDHSFTWLGLHRNDYGKMEWSDKSVFGEYENEILKYLSVTQEDGDCILRKGTTNWAFANCTEKHNFMCTLEPRNKLEDIIKRRLNIKKLY</sequence>
<accession>A0A7I8XGQ7</accession>
<evidence type="ECO:0000313" key="4">
    <source>
        <dbReference type="EMBL" id="CAD5232002.1"/>
    </source>
</evidence>
<dbReference type="Proteomes" id="UP000582659">
    <property type="component" value="Unassembled WGS sequence"/>
</dbReference>
<comment type="caution">
    <text evidence="4">The sequence shown here is derived from an EMBL/GenBank/DDBJ whole genome shotgun (WGS) entry which is preliminary data.</text>
</comment>
<dbReference type="Pfam" id="PF00059">
    <property type="entry name" value="Lectin_C"/>
    <property type="match status" value="1"/>
</dbReference>
<dbReference type="CDD" id="cd00198">
    <property type="entry name" value="vWFA"/>
    <property type="match status" value="1"/>
</dbReference>
<dbReference type="InterPro" id="IPR003609">
    <property type="entry name" value="Pan_app"/>
</dbReference>
<name>A0A7I8XGQ7_BURXY</name>
<dbReference type="EMBL" id="CAJFDI010000005">
    <property type="protein sequence ID" value="CAD5232002.1"/>
    <property type="molecule type" value="Genomic_DNA"/>
</dbReference>
<dbReference type="SUPFAM" id="SSF53300">
    <property type="entry name" value="vWA-like"/>
    <property type="match status" value="1"/>
</dbReference>
<dbReference type="PROSITE" id="PS50234">
    <property type="entry name" value="VWFA"/>
    <property type="match status" value="1"/>
</dbReference>
<dbReference type="InterPro" id="IPR036465">
    <property type="entry name" value="vWFA_dom_sf"/>
</dbReference>
<dbReference type="AlphaFoldDB" id="A0A7I8XGQ7"/>
<dbReference type="InterPro" id="IPR016186">
    <property type="entry name" value="C-type_lectin-like/link_sf"/>
</dbReference>
<dbReference type="InterPro" id="IPR016187">
    <property type="entry name" value="CTDL_fold"/>
</dbReference>
<proteinExistence type="predicted"/>
<dbReference type="OrthoDB" id="5826192at2759"/>
<reference evidence="4" key="1">
    <citation type="submission" date="2020-09" db="EMBL/GenBank/DDBJ databases">
        <authorList>
            <person name="Kikuchi T."/>
        </authorList>
    </citation>
    <scope>NUCLEOTIDE SEQUENCE</scope>
    <source>
        <strain evidence="4">Ka4C1</strain>
    </source>
</reference>
<organism evidence="4 5">
    <name type="scientific">Bursaphelenchus xylophilus</name>
    <name type="common">Pinewood nematode worm</name>
    <name type="synonym">Aphelenchoides xylophilus</name>
    <dbReference type="NCBI Taxonomy" id="6326"/>
    <lineage>
        <taxon>Eukaryota</taxon>
        <taxon>Metazoa</taxon>
        <taxon>Ecdysozoa</taxon>
        <taxon>Nematoda</taxon>
        <taxon>Chromadorea</taxon>
        <taxon>Rhabditida</taxon>
        <taxon>Tylenchina</taxon>
        <taxon>Tylenchomorpha</taxon>
        <taxon>Aphelenchoidea</taxon>
        <taxon>Aphelenchoididae</taxon>
        <taxon>Bursaphelenchus</taxon>
    </lineage>
</organism>
<dbReference type="InterPro" id="IPR002035">
    <property type="entry name" value="VWF_A"/>
</dbReference>
<dbReference type="PROSITE" id="PS50948">
    <property type="entry name" value="PAN"/>
    <property type="match status" value="2"/>
</dbReference>
<dbReference type="InterPro" id="IPR001304">
    <property type="entry name" value="C-type_lectin-like"/>
</dbReference>
<dbReference type="SMART" id="SM00473">
    <property type="entry name" value="PAN_AP"/>
    <property type="match status" value="2"/>
</dbReference>
<dbReference type="SMART" id="SM00034">
    <property type="entry name" value="CLECT"/>
    <property type="match status" value="1"/>
</dbReference>